<reference evidence="1 2" key="1">
    <citation type="journal article" date="2024" name="G3 (Bethesda)">
        <title>Genome assembly of Hibiscus sabdariffa L. provides insights into metabolisms of medicinal natural products.</title>
        <authorList>
            <person name="Kim T."/>
        </authorList>
    </citation>
    <scope>NUCLEOTIDE SEQUENCE [LARGE SCALE GENOMIC DNA]</scope>
    <source>
        <strain evidence="1">TK-2024</strain>
        <tissue evidence="1">Old leaves</tissue>
    </source>
</reference>
<sequence length="76" mass="8017">MCEKLSESDDIFKIKVLKQKGSGAFPDNITSNDKVVLGNNGDGVTKVSVFDNSSSSSLVPMVQSPVVSEECIAASH</sequence>
<keyword evidence="2" id="KW-1185">Reference proteome</keyword>
<proteinExistence type="predicted"/>
<protein>
    <submittedName>
        <fullName evidence="1">Uncharacterized protein</fullName>
    </submittedName>
</protein>
<accession>A0ABR2R1A9</accession>
<evidence type="ECO:0000313" key="2">
    <source>
        <dbReference type="Proteomes" id="UP001396334"/>
    </source>
</evidence>
<evidence type="ECO:0000313" key="1">
    <source>
        <dbReference type="EMBL" id="KAK9006731.1"/>
    </source>
</evidence>
<dbReference type="EMBL" id="JBBPBN010000028">
    <property type="protein sequence ID" value="KAK9006731.1"/>
    <property type="molecule type" value="Genomic_DNA"/>
</dbReference>
<gene>
    <name evidence="1" type="ORF">V6N11_019065</name>
</gene>
<name>A0ABR2R1A9_9ROSI</name>
<comment type="caution">
    <text evidence="1">The sequence shown here is derived from an EMBL/GenBank/DDBJ whole genome shotgun (WGS) entry which is preliminary data.</text>
</comment>
<organism evidence="1 2">
    <name type="scientific">Hibiscus sabdariffa</name>
    <name type="common">roselle</name>
    <dbReference type="NCBI Taxonomy" id="183260"/>
    <lineage>
        <taxon>Eukaryota</taxon>
        <taxon>Viridiplantae</taxon>
        <taxon>Streptophyta</taxon>
        <taxon>Embryophyta</taxon>
        <taxon>Tracheophyta</taxon>
        <taxon>Spermatophyta</taxon>
        <taxon>Magnoliopsida</taxon>
        <taxon>eudicotyledons</taxon>
        <taxon>Gunneridae</taxon>
        <taxon>Pentapetalae</taxon>
        <taxon>rosids</taxon>
        <taxon>malvids</taxon>
        <taxon>Malvales</taxon>
        <taxon>Malvaceae</taxon>
        <taxon>Malvoideae</taxon>
        <taxon>Hibiscus</taxon>
    </lineage>
</organism>
<dbReference type="Proteomes" id="UP001396334">
    <property type="component" value="Unassembled WGS sequence"/>
</dbReference>